<evidence type="ECO:0000313" key="9">
    <source>
        <dbReference type="Proteomes" id="UP000199236"/>
    </source>
</evidence>
<dbReference type="GO" id="GO:0004190">
    <property type="term" value="F:aspartic-type endopeptidase activity"/>
    <property type="evidence" value="ECO:0007669"/>
    <property type="project" value="InterPro"/>
</dbReference>
<evidence type="ECO:0000256" key="2">
    <source>
        <dbReference type="ARBA" id="ARBA00022475"/>
    </source>
</evidence>
<proteinExistence type="predicted"/>
<dbReference type="GO" id="GO:0005886">
    <property type="term" value="C:plasma membrane"/>
    <property type="evidence" value="ECO:0007669"/>
    <property type="project" value="UniProtKB-SubCell"/>
</dbReference>
<keyword evidence="5 6" id="KW-0472">Membrane</keyword>
<evidence type="ECO:0000259" key="7">
    <source>
        <dbReference type="Pfam" id="PF01478"/>
    </source>
</evidence>
<keyword evidence="9" id="KW-1185">Reference proteome</keyword>
<dbReference type="InterPro" id="IPR000045">
    <property type="entry name" value="Prepilin_IV_endopep_pep"/>
</dbReference>
<keyword evidence="4 6" id="KW-1133">Transmembrane helix</keyword>
<dbReference type="PANTHER" id="PTHR36506:SF1">
    <property type="entry name" value="PREFLAGELLIN PEPTIDASE"/>
    <property type="match status" value="1"/>
</dbReference>
<dbReference type="EMBL" id="FOVR01000002">
    <property type="protein sequence ID" value="SFN92396.1"/>
    <property type="molecule type" value="Genomic_DNA"/>
</dbReference>
<gene>
    <name evidence="8" type="ORF">SAMN04488056_102416</name>
</gene>
<dbReference type="InterPro" id="IPR052218">
    <property type="entry name" value="Preflagellin_Peptidase"/>
</dbReference>
<keyword evidence="3 6" id="KW-0812">Transmembrane</keyword>
<evidence type="ECO:0000256" key="1">
    <source>
        <dbReference type="ARBA" id="ARBA00004651"/>
    </source>
</evidence>
<evidence type="ECO:0000256" key="4">
    <source>
        <dbReference type="ARBA" id="ARBA00022989"/>
    </source>
</evidence>
<evidence type="ECO:0000256" key="3">
    <source>
        <dbReference type="ARBA" id="ARBA00022692"/>
    </source>
</evidence>
<dbReference type="RefSeq" id="WP_175527937.1">
    <property type="nucleotide sequence ID" value="NZ_FOVR01000002.1"/>
</dbReference>
<comment type="subcellular location">
    <subcellularLocation>
        <location evidence="1">Cell membrane</location>
        <topology evidence="1">Multi-pass membrane protein</topology>
    </subcellularLocation>
</comment>
<protein>
    <submittedName>
        <fullName evidence="8">Prepilin peptidase CpaA</fullName>
    </submittedName>
</protein>
<feature type="transmembrane region" description="Helical" evidence="6">
    <location>
        <begin position="31"/>
        <end position="50"/>
    </location>
</feature>
<dbReference type="PANTHER" id="PTHR36506">
    <property type="entry name" value="PREFLAGELLIN PEPTIDASE"/>
    <property type="match status" value="1"/>
</dbReference>
<feature type="domain" description="Prepilin type IV endopeptidase peptidase" evidence="7">
    <location>
        <begin position="13"/>
        <end position="115"/>
    </location>
</feature>
<accession>A0A1I5CZW8</accession>
<organism evidence="8 9">
    <name type="scientific">Cohaesibacter marisflavi</name>
    <dbReference type="NCBI Taxonomy" id="655353"/>
    <lineage>
        <taxon>Bacteria</taxon>
        <taxon>Pseudomonadati</taxon>
        <taxon>Pseudomonadota</taxon>
        <taxon>Alphaproteobacteria</taxon>
        <taxon>Hyphomicrobiales</taxon>
        <taxon>Cohaesibacteraceae</taxon>
    </lineage>
</organism>
<feature type="transmembrane region" description="Helical" evidence="6">
    <location>
        <begin position="57"/>
        <end position="77"/>
    </location>
</feature>
<evidence type="ECO:0000256" key="6">
    <source>
        <dbReference type="SAM" id="Phobius"/>
    </source>
</evidence>
<dbReference type="Pfam" id="PF01478">
    <property type="entry name" value="Peptidase_A24"/>
    <property type="match status" value="1"/>
</dbReference>
<dbReference type="Gene3D" id="1.20.120.1220">
    <property type="match status" value="1"/>
</dbReference>
<keyword evidence="2" id="KW-1003">Cell membrane</keyword>
<sequence>MMDFVFGWGLVLFVPLVFAYAASSDLFSMRISNRLALVFLAAFPVFAYGTGMGWQDAFAHLGVGAITFVAVYLLWMFKCIGGGDAKFAAVAAIWMGPELTIMFFALTSIYGSIMAFAFILMRSRFLPAFMVKMDWAMRLHSVKRIPYGLALGAAGLQLYSISDWMDAGIRLAIS</sequence>
<reference evidence="8 9" key="1">
    <citation type="submission" date="2016-10" db="EMBL/GenBank/DDBJ databases">
        <authorList>
            <person name="de Groot N.N."/>
        </authorList>
    </citation>
    <scope>NUCLEOTIDE SEQUENCE [LARGE SCALE GENOMIC DNA]</scope>
    <source>
        <strain evidence="8 9">CGMCC 1.9157</strain>
    </source>
</reference>
<feature type="transmembrane region" description="Helical" evidence="6">
    <location>
        <begin position="101"/>
        <end position="121"/>
    </location>
</feature>
<dbReference type="Proteomes" id="UP000199236">
    <property type="component" value="Unassembled WGS sequence"/>
</dbReference>
<dbReference type="STRING" id="655353.SAMN04488056_102416"/>
<name>A0A1I5CZW8_9HYPH</name>
<evidence type="ECO:0000256" key="5">
    <source>
        <dbReference type="ARBA" id="ARBA00023136"/>
    </source>
</evidence>
<evidence type="ECO:0000313" key="8">
    <source>
        <dbReference type="EMBL" id="SFN92396.1"/>
    </source>
</evidence>
<dbReference type="AlphaFoldDB" id="A0A1I5CZW8"/>